<proteinExistence type="predicted"/>
<evidence type="ECO:0000313" key="2">
    <source>
        <dbReference type="Proteomes" id="UP000485058"/>
    </source>
</evidence>
<dbReference type="Proteomes" id="UP000485058">
    <property type="component" value="Unassembled WGS sequence"/>
</dbReference>
<accession>A0A699Z159</accession>
<reference evidence="1 2" key="1">
    <citation type="submission" date="2020-02" db="EMBL/GenBank/DDBJ databases">
        <title>Draft genome sequence of Haematococcus lacustris strain NIES-144.</title>
        <authorList>
            <person name="Morimoto D."/>
            <person name="Nakagawa S."/>
            <person name="Yoshida T."/>
            <person name="Sawayama S."/>
        </authorList>
    </citation>
    <scope>NUCLEOTIDE SEQUENCE [LARGE SCALE GENOMIC DNA]</scope>
    <source>
        <strain evidence="1 2">NIES-144</strain>
    </source>
</reference>
<protein>
    <submittedName>
        <fullName evidence="1">Uncharacterized protein</fullName>
    </submittedName>
</protein>
<comment type="caution">
    <text evidence="1">The sequence shown here is derived from an EMBL/GenBank/DDBJ whole genome shotgun (WGS) entry which is preliminary data.</text>
</comment>
<sequence length="191" mass="21232">MIGVPWSHYRGQAPASHKDRILVFWQRNTQMLRLHQQACKLLALALLSCHALTLTEQVHGEVKIGLGDRYDIFNSCISDLSKAARSSSVTLLVHSPSQVHAQPEPCTECYCGSNLHIQIHAPFVHAGLVARHHCDRRGPGAPAHSEAQSPQSKRFTWHAKPTLGPIPHARPSLACRARVQLRCGPLMLSWR</sequence>
<name>A0A699Z159_HAELA</name>
<evidence type="ECO:0000313" key="1">
    <source>
        <dbReference type="EMBL" id="GFH16257.1"/>
    </source>
</evidence>
<dbReference type="EMBL" id="BLLF01000969">
    <property type="protein sequence ID" value="GFH16257.1"/>
    <property type="molecule type" value="Genomic_DNA"/>
</dbReference>
<dbReference type="AlphaFoldDB" id="A0A699Z159"/>
<gene>
    <name evidence="1" type="ORF">HaLaN_12642</name>
</gene>
<organism evidence="1 2">
    <name type="scientific">Haematococcus lacustris</name>
    <name type="common">Green alga</name>
    <name type="synonym">Haematococcus pluvialis</name>
    <dbReference type="NCBI Taxonomy" id="44745"/>
    <lineage>
        <taxon>Eukaryota</taxon>
        <taxon>Viridiplantae</taxon>
        <taxon>Chlorophyta</taxon>
        <taxon>core chlorophytes</taxon>
        <taxon>Chlorophyceae</taxon>
        <taxon>CS clade</taxon>
        <taxon>Chlamydomonadales</taxon>
        <taxon>Haematococcaceae</taxon>
        <taxon>Haematococcus</taxon>
    </lineage>
</organism>
<feature type="non-terminal residue" evidence="1">
    <location>
        <position position="191"/>
    </location>
</feature>
<keyword evidence="2" id="KW-1185">Reference proteome</keyword>